<evidence type="ECO:0000256" key="2">
    <source>
        <dbReference type="SAM" id="MobiDB-lite"/>
    </source>
</evidence>
<feature type="coiled-coil region" evidence="1">
    <location>
        <begin position="123"/>
        <end position="294"/>
    </location>
</feature>
<dbReference type="PANTHER" id="PTHR42041:SF1">
    <property type="entry name" value="DNA ENDONUCLEASE ACTIVATOR CTP1 C-TERMINAL DOMAIN-CONTAINING PROTEIN"/>
    <property type="match status" value="1"/>
</dbReference>
<feature type="compositionally biased region" description="Pro residues" evidence="2">
    <location>
        <begin position="1"/>
        <end position="12"/>
    </location>
</feature>
<feature type="compositionally biased region" description="Polar residues" evidence="2">
    <location>
        <begin position="516"/>
        <end position="527"/>
    </location>
</feature>
<feature type="region of interest" description="Disordered" evidence="2">
    <location>
        <begin position="496"/>
        <end position="549"/>
    </location>
</feature>
<sequence>MSLMDPPSPFRFPPRESLQSLSPERVHNRSRPSSIMSSKTANGDFEPQSEQPSPRSSPSRKAANLFSDYDPRRNSPVKETGFALPGSPSLPDVHAFQRTHVRTNSDVQGLVKRFEHLDVRDREAEIAERRKRHEAELRRAQVAREEAEDDAKRLREQVRRLKKEGEEGKDRERRVAKRLDVVMDEFTTFKETQTSQVSVYEKEVRKARKEAFKSSSAVLKLQEELKSTRNTLRTTQSNLDMERRKVQQKEQQTFDAQYQLVALQEELDKLRTHVKTIEQEKDALKTSLKEEEVARIAAEGMIALPIGTQGDDDLMSPEVVRRRSPHKRQPSPLSDDKENAGVVTKKMVDLKQSAEELRREKMRREQAEELVDFLRMECRFKCCGCRSRRDSVHDETFSSSPFAEALETIRSEMRSVLTPPPSENGDAGIVDSAVSIDPNPEHPDPENKAQDKDVEMVQPEDEALAHEFERSVTMTGEEVTSEPVALGNADEAVFEDEEPIAQRPSPIAPPSRHSRATNPTTSNSHSTIKVPLAPSSPQTPGLIATPARPHGSIRTITTTTTIPMQFTPAKPAATHIIDAETIPVTVMSPQRDRSGSAPAFDREAALAMIAYRRGRAKSIADGQATPRKLEGAVNLKERRDVSAPVLGQQKSSSAKRSLSRNYSGKVASASRTR</sequence>
<evidence type="ECO:0000313" key="4">
    <source>
        <dbReference type="EMBL" id="WPB00030.1"/>
    </source>
</evidence>
<feature type="compositionally biased region" description="Basic and acidic residues" evidence="2">
    <location>
        <begin position="439"/>
        <end position="455"/>
    </location>
</feature>
<proteinExistence type="predicted"/>
<dbReference type="OrthoDB" id="4495335at2759"/>
<dbReference type="AlphaFoldDB" id="A0A2G5I2H3"/>
<feature type="region of interest" description="Disordered" evidence="2">
    <location>
        <begin position="307"/>
        <end position="338"/>
    </location>
</feature>
<dbReference type="EMBL" id="CP134186">
    <property type="protein sequence ID" value="WPB00030.1"/>
    <property type="molecule type" value="Genomic_DNA"/>
</dbReference>
<keyword evidence="6" id="KW-1185">Reference proteome</keyword>
<feature type="compositionally biased region" description="Polar residues" evidence="2">
    <location>
        <begin position="648"/>
        <end position="662"/>
    </location>
</feature>
<protein>
    <submittedName>
        <fullName evidence="3">Uncharacterized protein</fullName>
    </submittedName>
</protein>
<accession>A0A2G5I2H3</accession>
<dbReference type="PANTHER" id="PTHR42041">
    <property type="entry name" value="DNA ENDONUCLEASE ACTIVATOR CTP1 C-TERMINAL DOMAIN-CONTAINING PROTEIN"/>
    <property type="match status" value="1"/>
</dbReference>
<feature type="compositionally biased region" description="Basic and acidic residues" evidence="2">
    <location>
        <begin position="627"/>
        <end position="641"/>
    </location>
</feature>
<feature type="compositionally biased region" description="Polar residues" evidence="2">
    <location>
        <begin position="31"/>
        <end position="41"/>
    </location>
</feature>
<dbReference type="EMBL" id="LKMD01000101">
    <property type="protein sequence ID" value="PIA98961.1"/>
    <property type="molecule type" value="Genomic_DNA"/>
</dbReference>
<feature type="region of interest" description="Disordered" evidence="2">
    <location>
        <begin position="619"/>
        <end position="673"/>
    </location>
</feature>
<gene>
    <name evidence="3" type="ORF">CB0940_02877</name>
    <name evidence="4" type="ORF">RHO25_004649</name>
</gene>
<evidence type="ECO:0000313" key="3">
    <source>
        <dbReference type="EMBL" id="PIA98961.1"/>
    </source>
</evidence>
<evidence type="ECO:0000256" key="1">
    <source>
        <dbReference type="SAM" id="Coils"/>
    </source>
</evidence>
<reference evidence="4 6" key="2">
    <citation type="submission" date="2023-09" db="EMBL/GenBank/DDBJ databases">
        <title>Complete-Gapless Cercospora beticola genome.</title>
        <authorList>
            <person name="Wyatt N.A."/>
            <person name="Spanner R.E."/>
            <person name="Bolton M.D."/>
        </authorList>
    </citation>
    <scope>NUCLEOTIDE SEQUENCE [LARGE SCALE GENOMIC DNA]</scope>
    <source>
        <strain evidence="4">Cb09-40</strain>
    </source>
</reference>
<keyword evidence="1" id="KW-0175">Coiled coil</keyword>
<dbReference type="Proteomes" id="UP000230605">
    <property type="component" value="Chromosome 3"/>
</dbReference>
<feature type="region of interest" description="Disordered" evidence="2">
    <location>
        <begin position="1"/>
        <end position="90"/>
    </location>
</feature>
<organism evidence="3 5">
    <name type="scientific">Cercospora beticola</name>
    <name type="common">Sugarbeet leaf spot fungus</name>
    <dbReference type="NCBI Taxonomy" id="122368"/>
    <lineage>
        <taxon>Eukaryota</taxon>
        <taxon>Fungi</taxon>
        <taxon>Dikarya</taxon>
        <taxon>Ascomycota</taxon>
        <taxon>Pezizomycotina</taxon>
        <taxon>Dothideomycetes</taxon>
        <taxon>Dothideomycetidae</taxon>
        <taxon>Mycosphaerellales</taxon>
        <taxon>Mycosphaerellaceae</taxon>
        <taxon>Cercospora</taxon>
    </lineage>
</organism>
<evidence type="ECO:0000313" key="5">
    <source>
        <dbReference type="Proteomes" id="UP000230605"/>
    </source>
</evidence>
<evidence type="ECO:0000313" key="6">
    <source>
        <dbReference type="Proteomes" id="UP001302367"/>
    </source>
</evidence>
<name>A0A2G5I2H3_CERBT</name>
<feature type="region of interest" description="Disordered" evidence="2">
    <location>
        <begin position="416"/>
        <end position="456"/>
    </location>
</feature>
<feature type="coiled-coil region" evidence="1">
    <location>
        <begin position="347"/>
        <end position="377"/>
    </location>
</feature>
<reference evidence="3 5" key="1">
    <citation type="submission" date="2015-10" db="EMBL/GenBank/DDBJ databases">
        <title>The cercosporin biosynthetic gene cluster was horizontally transferred to several fungal lineages and shown to be expanded in Cercospora beticola based on microsynteny with recipient genomes.</title>
        <authorList>
            <person name="De Jonge R."/>
            <person name="Ebert M.K."/>
            <person name="Suttle J.C."/>
            <person name="Jurick Ii W.M."/>
            <person name="Secor G.A."/>
            <person name="Thomma B.P."/>
            <person name="Van De Peer Y."/>
            <person name="Bolton M.D."/>
        </authorList>
    </citation>
    <scope>NUCLEOTIDE SEQUENCE [LARGE SCALE GENOMIC DNA]</scope>
    <source>
        <strain evidence="3 5">09-40</strain>
    </source>
</reference>
<feature type="compositionally biased region" description="Low complexity" evidence="2">
    <location>
        <begin position="46"/>
        <end position="60"/>
    </location>
</feature>
<dbReference type="Proteomes" id="UP001302367">
    <property type="component" value="Chromosome 3"/>
</dbReference>